<dbReference type="InterPro" id="IPR018760">
    <property type="entry name" value="DUF2326"/>
</dbReference>
<reference evidence="3" key="1">
    <citation type="submission" date="2023-09" db="EMBL/GenBank/DDBJ databases">
        <title>Paucibacter sp. APW11 Genome sequencing and assembly.</title>
        <authorList>
            <person name="Kim I."/>
        </authorList>
    </citation>
    <scope>NUCLEOTIDE SEQUENCE</scope>
    <source>
        <strain evidence="3">APW11</strain>
    </source>
</reference>
<evidence type="ECO:0000256" key="1">
    <source>
        <dbReference type="SAM" id="Coils"/>
    </source>
</evidence>
<accession>A0ABU3PDM4</accession>
<evidence type="ECO:0000259" key="2">
    <source>
        <dbReference type="Pfam" id="PF10088"/>
    </source>
</evidence>
<evidence type="ECO:0000313" key="4">
    <source>
        <dbReference type="Proteomes" id="UP001246372"/>
    </source>
</evidence>
<keyword evidence="4" id="KW-1185">Reference proteome</keyword>
<dbReference type="EMBL" id="JAVXZY010000005">
    <property type="protein sequence ID" value="MDT9000223.1"/>
    <property type="molecule type" value="Genomic_DNA"/>
</dbReference>
<dbReference type="Proteomes" id="UP001246372">
    <property type="component" value="Unassembled WGS sequence"/>
</dbReference>
<feature type="coiled-coil region" evidence="1">
    <location>
        <begin position="221"/>
        <end position="248"/>
    </location>
</feature>
<gene>
    <name evidence="3" type="ORF">RQP53_13190</name>
</gene>
<keyword evidence="1" id="KW-0175">Coiled coil</keyword>
<organism evidence="3 4">
    <name type="scientific">Roseateles aquae</name>
    <dbReference type="NCBI Taxonomy" id="3077235"/>
    <lineage>
        <taxon>Bacteria</taxon>
        <taxon>Pseudomonadati</taxon>
        <taxon>Pseudomonadota</taxon>
        <taxon>Betaproteobacteria</taxon>
        <taxon>Burkholderiales</taxon>
        <taxon>Sphaerotilaceae</taxon>
        <taxon>Roseateles</taxon>
    </lineage>
</organism>
<feature type="domain" description="DUF2326" evidence="2">
    <location>
        <begin position="446"/>
        <end position="573"/>
    </location>
</feature>
<name>A0ABU3PDM4_9BURK</name>
<comment type="caution">
    <text evidence="3">The sequence shown here is derived from an EMBL/GenBank/DDBJ whole genome shotgun (WGS) entry which is preliminary data.</text>
</comment>
<dbReference type="InterPro" id="IPR027417">
    <property type="entry name" value="P-loop_NTPase"/>
</dbReference>
<evidence type="ECO:0000313" key="3">
    <source>
        <dbReference type="EMBL" id="MDT9000223.1"/>
    </source>
</evidence>
<dbReference type="RefSeq" id="WP_315650785.1">
    <property type="nucleotide sequence ID" value="NZ_JAVXZY010000005.1"/>
</dbReference>
<proteinExistence type="predicted"/>
<sequence>MFLKSLRIEGKGGLIRHIKFHAGLNLIVDETPTDDAEATGNNVGKTTVLMLIDFCLGASAKGIYTDPETKKNEDPVVKDFLINNEVLVSLTLTSDLADQFAVETIIERNFLSRSKHIRRINGQQLTEQAFEEYLTNQLFPGHFGKKPTFGQITSHNIRYKDLSVSNTLKTLNSFTRDDEYETLYLFLLGCNFDNGDAKQNLLASIRAEASFKARLESKQTRSAYEASLALLQNDIERLNAHRANFNTNPNFENDLQTLDKARYQISLVSSKISRLNLRKDLIQEAIREINSGAANIDVRQLELLYKQVSDSLGAVSRSFAELVTFHNRMIGEKAKYIEKDLPKIVAELEVNNEKLQDLLKVEKNLSAKLSKTGSFESLERIIVALNEAHRKKGEYEAIIDQITRSEKTLAGFMGDLEKIDDRLFSEEFEAEIQQQVNKFNEFFASISRELYGEEYALKFDPAVTKTGQKVYKFSAFNTNFSSGKKQGEITCFDIAYTLFADAEGIPCYHFLLNDKKELMHDNQLVKIAHLVHREKKHTQFVASILRDKLPAELNQEHYFVVRLSQAEKLFKIEQA</sequence>
<protein>
    <submittedName>
        <fullName evidence="3">DUF2326 domain-containing protein</fullName>
    </submittedName>
</protein>
<dbReference type="Gene3D" id="3.40.50.300">
    <property type="entry name" value="P-loop containing nucleotide triphosphate hydrolases"/>
    <property type="match status" value="1"/>
</dbReference>
<dbReference type="Pfam" id="PF10088">
    <property type="entry name" value="DUF2326"/>
    <property type="match status" value="1"/>
</dbReference>